<dbReference type="InterPro" id="IPR009040">
    <property type="entry name" value="Ferritin-like_diiron"/>
</dbReference>
<dbReference type="InterPro" id="IPR009078">
    <property type="entry name" value="Ferritin-like_SF"/>
</dbReference>
<evidence type="ECO:0000256" key="2">
    <source>
        <dbReference type="ARBA" id="ARBA00022434"/>
    </source>
</evidence>
<evidence type="ECO:0000313" key="6">
    <source>
        <dbReference type="EMBL" id="GAA0453088.1"/>
    </source>
</evidence>
<dbReference type="InterPro" id="IPR012347">
    <property type="entry name" value="Ferritin-like"/>
</dbReference>
<sequence>MRPRAPAGGATDGRGPGMGDDFVLDTTRIREDARRKMEEGPVTDSYGLDRERVVAVLNDVIATEVVCWLRYTRHAISATGIDRAQVASEFTEHAAQEMQHALRAAERVSQLGGEPDFDPATLARRAHTDYTTPSPEDLAAMLRDNLLAERIVIAGYQEIVRWLGDGDPTTRRLLESILEEEEEHADDLLDLLGGRPGG</sequence>
<dbReference type="Proteomes" id="UP001499895">
    <property type="component" value="Unassembled WGS sequence"/>
</dbReference>
<evidence type="ECO:0000256" key="3">
    <source>
        <dbReference type="ARBA" id="ARBA00023004"/>
    </source>
</evidence>
<dbReference type="SUPFAM" id="SSF47240">
    <property type="entry name" value="Ferritin-like"/>
    <property type="match status" value="1"/>
</dbReference>
<dbReference type="Pfam" id="PF00210">
    <property type="entry name" value="Ferritin"/>
    <property type="match status" value="1"/>
</dbReference>
<organism evidence="6 7">
    <name type="scientific">Streptomyces stramineus</name>
    <dbReference type="NCBI Taxonomy" id="173861"/>
    <lineage>
        <taxon>Bacteria</taxon>
        <taxon>Bacillati</taxon>
        <taxon>Actinomycetota</taxon>
        <taxon>Actinomycetes</taxon>
        <taxon>Kitasatosporales</taxon>
        <taxon>Streptomycetaceae</taxon>
        <taxon>Streptomyces</taxon>
    </lineage>
</organism>
<keyword evidence="2" id="KW-0409">Iron storage</keyword>
<dbReference type="PANTHER" id="PTHR30295:SF1">
    <property type="entry name" value="DNA PROTECTION DURING STARVATION PROTEIN"/>
    <property type="match status" value="1"/>
</dbReference>
<evidence type="ECO:0000313" key="7">
    <source>
        <dbReference type="Proteomes" id="UP001499895"/>
    </source>
</evidence>
<dbReference type="InterPro" id="IPR008331">
    <property type="entry name" value="Ferritin_DPS_dom"/>
</dbReference>
<dbReference type="EMBL" id="BAAAHB010000010">
    <property type="protein sequence ID" value="GAA0453088.1"/>
    <property type="molecule type" value="Genomic_DNA"/>
</dbReference>
<dbReference type="PROSITE" id="PS50905">
    <property type="entry name" value="FERRITIN_LIKE"/>
    <property type="match status" value="1"/>
</dbReference>
<dbReference type="InterPro" id="IPR014490">
    <property type="entry name" value="Dps-like"/>
</dbReference>
<reference evidence="6 7" key="1">
    <citation type="journal article" date="2019" name="Int. J. Syst. Evol. Microbiol.">
        <title>The Global Catalogue of Microorganisms (GCM) 10K type strain sequencing project: providing services to taxonomists for standard genome sequencing and annotation.</title>
        <authorList>
            <consortium name="The Broad Institute Genomics Platform"/>
            <consortium name="The Broad Institute Genome Sequencing Center for Infectious Disease"/>
            <person name="Wu L."/>
            <person name="Ma J."/>
        </authorList>
    </citation>
    <scope>NUCLEOTIDE SEQUENCE [LARGE SCALE GENOMIC DNA]</scope>
    <source>
        <strain evidence="6 7">JCM 10649</strain>
    </source>
</reference>
<proteinExistence type="predicted"/>
<dbReference type="PIRSF" id="PIRSF018063">
    <property type="entry name" value="Ferrtn_UCP018063"/>
    <property type="match status" value="1"/>
</dbReference>
<evidence type="ECO:0000259" key="5">
    <source>
        <dbReference type="PROSITE" id="PS50905"/>
    </source>
</evidence>
<keyword evidence="3" id="KW-0408">Iron</keyword>
<dbReference type="Gene3D" id="1.20.1260.10">
    <property type="match status" value="1"/>
</dbReference>
<evidence type="ECO:0000256" key="1">
    <source>
        <dbReference type="ARBA" id="ARBA00001970"/>
    </source>
</evidence>
<comment type="cofactor">
    <cofactor evidence="1">
        <name>heme b</name>
        <dbReference type="ChEBI" id="CHEBI:60344"/>
    </cofactor>
</comment>
<keyword evidence="7" id="KW-1185">Reference proteome</keyword>
<protein>
    <submittedName>
        <fullName evidence="6">Ferritin-like domain-containing protein</fullName>
    </submittedName>
</protein>
<feature type="region of interest" description="Disordered" evidence="4">
    <location>
        <begin position="1"/>
        <end position="24"/>
    </location>
</feature>
<gene>
    <name evidence="6" type="ORF">GCM10009544_14860</name>
</gene>
<name>A0ABN0ZMP9_9ACTN</name>
<accession>A0ABN0ZMP9</accession>
<comment type="caution">
    <text evidence="6">The sequence shown here is derived from an EMBL/GenBank/DDBJ whole genome shotgun (WGS) entry which is preliminary data.</text>
</comment>
<evidence type="ECO:0000256" key="4">
    <source>
        <dbReference type="SAM" id="MobiDB-lite"/>
    </source>
</evidence>
<feature type="domain" description="Ferritin-like diiron" evidence="5">
    <location>
        <begin position="47"/>
        <end position="198"/>
    </location>
</feature>
<dbReference type="PANTHER" id="PTHR30295">
    <property type="entry name" value="BACTERIOFERRITIN"/>
    <property type="match status" value="1"/>
</dbReference>